<feature type="transmembrane region" description="Helical" evidence="1">
    <location>
        <begin position="10"/>
        <end position="28"/>
    </location>
</feature>
<protein>
    <submittedName>
        <fullName evidence="2">Uncharacterized protein</fullName>
    </submittedName>
</protein>
<reference evidence="2 3" key="1">
    <citation type="submission" date="2019-05" db="EMBL/GenBank/DDBJ databases">
        <title>Genome-based reclassification of Lactobacillus casei as Lactobacillus casei subsp. casei. subsp.nov., description of Lactobacillus casei subsp. zeae subsp. nov., and emended description of Lactobacillus casei.</title>
        <authorList>
            <person name="Huang C.-H."/>
        </authorList>
    </citation>
    <scope>NUCLEOTIDE SEQUENCE [LARGE SCALE GENOMIC DNA]</scope>
    <source>
        <strain evidence="2 3">CRBIP24.44</strain>
    </source>
</reference>
<proteinExistence type="predicted"/>
<dbReference type="Proteomes" id="UP000309885">
    <property type="component" value="Unassembled WGS sequence"/>
</dbReference>
<organism evidence="2 3">
    <name type="scientific">Lacticaseibacillus zeae</name>
    <name type="common">Lactobacillus zeae</name>
    <dbReference type="NCBI Taxonomy" id="57037"/>
    <lineage>
        <taxon>Bacteria</taxon>
        <taxon>Bacillati</taxon>
        <taxon>Bacillota</taxon>
        <taxon>Bacilli</taxon>
        <taxon>Lactobacillales</taxon>
        <taxon>Lactobacillaceae</taxon>
        <taxon>Lacticaseibacillus</taxon>
    </lineage>
</organism>
<feature type="transmembrane region" description="Helical" evidence="1">
    <location>
        <begin position="40"/>
        <end position="59"/>
    </location>
</feature>
<accession>A0A5R8LWZ0</accession>
<keyword evidence="1" id="KW-1133">Transmembrane helix</keyword>
<keyword evidence="1" id="KW-0472">Membrane</keyword>
<dbReference type="RefSeq" id="WP_138130147.1">
    <property type="nucleotide sequence ID" value="NZ_VBWO01000001.1"/>
</dbReference>
<keyword evidence="1" id="KW-0812">Transmembrane</keyword>
<evidence type="ECO:0000313" key="3">
    <source>
        <dbReference type="Proteomes" id="UP000309885"/>
    </source>
</evidence>
<dbReference type="AlphaFoldDB" id="A0A5R8LWZ0"/>
<name>A0A5R8LWZ0_LACZE</name>
<gene>
    <name evidence="2" type="ORF">FEI15_01130</name>
</gene>
<evidence type="ECO:0000256" key="1">
    <source>
        <dbReference type="SAM" id="Phobius"/>
    </source>
</evidence>
<dbReference type="EMBL" id="VBWO01000001">
    <property type="protein sequence ID" value="TLF41842.1"/>
    <property type="molecule type" value="Genomic_DNA"/>
</dbReference>
<sequence length="63" mass="7209">MVSITKKGKAFLFGVAVWALVILFNMIMDRVLYGHLIWGEYFKLTGCILIAVILGRIYFPKTK</sequence>
<comment type="caution">
    <text evidence="2">The sequence shown here is derived from an EMBL/GenBank/DDBJ whole genome shotgun (WGS) entry which is preliminary data.</text>
</comment>
<evidence type="ECO:0000313" key="2">
    <source>
        <dbReference type="EMBL" id="TLF41842.1"/>
    </source>
</evidence>